<organism evidence="1">
    <name type="scientific">uncultured Caudovirales phage</name>
    <dbReference type="NCBI Taxonomy" id="2100421"/>
    <lineage>
        <taxon>Viruses</taxon>
        <taxon>Duplodnaviria</taxon>
        <taxon>Heunggongvirae</taxon>
        <taxon>Uroviricota</taxon>
        <taxon>Caudoviricetes</taxon>
        <taxon>Peduoviridae</taxon>
        <taxon>Maltschvirus</taxon>
        <taxon>Maltschvirus maltsch</taxon>
    </lineage>
</organism>
<dbReference type="EMBL" id="LR798289">
    <property type="protein sequence ID" value="CAB5220939.1"/>
    <property type="molecule type" value="Genomic_DNA"/>
</dbReference>
<gene>
    <name evidence="1" type="ORF">UFOVP357_51</name>
</gene>
<reference evidence="1" key="1">
    <citation type="submission" date="2020-05" db="EMBL/GenBank/DDBJ databases">
        <authorList>
            <person name="Chiriac C."/>
            <person name="Salcher M."/>
            <person name="Ghai R."/>
            <person name="Kavagutti S V."/>
        </authorList>
    </citation>
    <scope>NUCLEOTIDE SEQUENCE</scope>
</reference>
<proteinExistence type="predicted"/>
<name>A0A6J7WSC0_9CAUD</name>
<evidence type="ECO:0000313" key="1">
    <source>
        <dbReference type="EMBL" id="CAB5220939.1"/>
    </source>
</evidence>
<sequence>MAEVVSGRNLTTIVLNETEIRYLRDVLSDVEIRSRQEDSFAATQIAVLYDLWTAVSDAEQFEPEEDLLTAAGEAYHFREPDLAEPDGK</sequence>
<protein>
    <submittedName>
        <fullName evidence="1">Uncharacterized protein</fullName>
    </submittedName>
</protein>
<accession>A0A6J7WSC0</accession>